<protein>
    <submittedName>
        <fullName evidence="1">Uncharacterized protein</fullName>
    </submittedName>
</protein>
<name>A0A1I1JGV7_9RHOB</name>
<sequence length="68" mass="7203">MWDLALRMGGQIRAVSGMSGYAVLGWDLGAGLRLAEALGCDLLAAAELLPEIEAIACLKANERMRENG</sequence>
<evidence type="ECO:0000313" key="1">
    <source>
        <dbReference type="EMBL" id="SFC45183.1"/>
    </source>
</evidence>
<dbReference type="EMBL" id="FOLG01000005">
    <property type="protein sequence ID" value="SFC45183.1"/>
    <property type="molecule type" value="Genomic_DNA"/>
</dbReference>
<keyword evidence="2" id="KW-1185">Reference proteome</keyword>
<dbReference type="Proteomes" id="UP000198728">
    <property type="component" value="Unassembled WGS sequence"/>
</dbReference>
<dbReference type="InterPro" id="IPR056114">
    <property type="entry name" value="DUF7697"/>
</dbReference>
<organism evidence="1 2">
    <name type="scientific">Tropicimonas isoalkanivorans</name>
    <dbReference type="NCBI Taxonomy" id="441112"/>
    <lineage>
        <taxon>Bacteria</taxon>
        <taxon>Pseudomonadati</taxon>
        <taxon>Pseudomonadota</taxon>
        <taxon>Alphaproteobacteria</taxon>
        <taxon>Rhodobacterales</taxon>
        <taxon>Roseobacteraceae</taxon>
        <taxon>Tropicimonas</taxon>
    </lineage>
</organism>
<evidence type="ECO:0000313" key="2">
    <source>
        <dbReference type="Proteomes" id="UP000198728"/>
    </source>
</evidence>
<proteinExistence type="predicted"/>
<gene>
    <name evidence="1" type="ORF">SAMN04488094_10529</name>
</gene>
<accession>A0A1I1JGV7</accession>
<dbReference type="RefSeq" id="WP_093360603.1">
    <property type="nucleotide sequence ID" value="NZ_FOLG01000005.1"/>
</dbReference>
<reference evidence="1 2" key="1">
    <citation type="submission" date="2016-10" db="EMBL/GenBank/DDBJ databases">
        <authorList>
            <person name="de Groot N.N."/>
        </authorList>
    </citation>
    <scope>NUCLEOTIDE SEQUENCE [LARGE SCALE GENOMIC DNA]</scope>
    <source>
        <strain evidence="1 2">DSM 19548</strain>
    </source>
</reference>
<dbReference type="STRING" id="441112.SAMN04488094_10529"/>
<dbReference type="Pfam" id="PF24752">
    <property type="entry name" value="DUF7697"/>
    <property type="match status" value="1"/>
</dbReference>
<dbReference type="AlphaFoldDB" id="A0A1I1JGV7"/>